<evidence type="ECO:0000313" key="2">
    <source>
        <dbReference type="Proteomes" id="UP000004994"/>
    </source>
</evidence>
<keyword evidence="2" id="KW-1185">Reference proteome</keyword>
<accession>A0A3Q7FZ61</accession>
<dbReference type="EnsemblPlants" id="Solyc04g024720.1.1">
    <property type="protein sequence ID" value="Solyc04g024720.1.1.1"/>
    <property type="gene ID" value="Solyc04g024720.1"/>
</dbReference>
<proteinExistence type="predicted"/>
<sequence length="94" mass="11110">MSANGTGYEKLFEFVDCSNRICQDDPIRFMKIMLQDNFCLHRLDVPCLMGLLQDAFLFSLKIYLRKNSINGIFQRRSMKNFLCRYLKKTLCLRG</sequence>
<dbReference type="PaxDb" id="4081-Solyc04g024720.1.1"/>
<dbReference type="AlphaFoldDB" id="A0A3Q7FZ61"/>
<dbReference type="Gramene" id="Solyc04g024720.1.1">
    <property type="protein sequence ID" value="Solyc04g024720.1.1.1"/>
    <property type="gene ID" value="Solyc04g024720.1"/>
</dbReference>
<dbReference type="Proteomes" id="UP000004994">
    <property type="component" value="Chromosome 4"/>
</dbReference>
<reference evidence="1" key="1">
    <citation type="journal article" date="2012" name="Nature">
        <title>The tomato genome sequence provides insights into fleshy fruit evolution.</title>
        <authorList>
            <consortium name="Tomato Genome Consortium"/>
        </authorList>
    </citation>
    <scope>NUCLEOTIDE SEQUENCE [LARGE SCALE GENOMIC DNA]</scope>
    <source>
        <strain evidence="1">cv. Heinz 1706</strain>
    </source>
</reference>
<organism evidence="1">
    <name type="scientific">Solanum lycopersicum</name>
    <name type="common">Tomato</name>
    <name type="synonym">Lycopersicon esculentum</name>
    <dbReference type="NCBI Taxonomy" id="4081"/>
    <lineage>
        <taxon>Eukaryota</taxon>
        <taxon>Viridiplantae</taxon>
        <taxon>Streptophyta</taxon>
        <taxon>Embryophyta</taxon>
        <taxon>Tracheophyta</taxon>
        <taxon>Spermatophyta</taxon>
        <taxon>Magnoliopsida</taxon>
        <taxon>eudicotyledons</taxon>
        <taxon>Gunneridae</taxon>
        <taxon>Pentapetalae</taxon>
        <taxon>asterids</taxon>
        <taxon>lamiids</taxon>
        <taxon>Solanales</taxon>
        <taxon>Solanaceae</taxon>
        <taxon>Solanoideae</taxon>
        <taxon>Solaneae</taxon>
        <taxon>Solanum</taxon>
        <taxon>Solanum subgen. Lycopersicon</taxon>
    </lineage>
</organism>
<evidence type="ECO:0000313" key="1">
    <source>
        <dbReference type="EnsemblPlants" id="Solyc04g024720.1.1.1"/>
    </source>
</evidence>
<protein>
    <submittedName>
        <fullName evidence="1">Uncharacterized protein</fullName>
    </submittedName>
</protein>
<name>A0A3Q7FZ61_SOLLC</name>
<dbReference type="STRING" id="4081.A0A3Q7FZ61"/>
<reference evidence="1" key="2">
    <citation type="submission" date="2019-01" db="UniProtKB">
        <authorList>
            <consortium name="EnsemblPlants"/>
        </authorList>
    </citation>
    <scope>IDENTIFICATION</scope>
    <source>
        <strain evidence="1">cv. Heinz 1706</strain>
    </source>
</reference>
<dbReference type="InParanoid" id="A0A3Q7FZ61"/>